<gene>
    <name evidence="2" type="ORF">KX928_06230</name>
</gene>
<accession>A0A9X1FV07</accession>
<organism evidence="2 3">
    <name type="scientific">Roseobacter insulae</name>
    <dbReference type="NCBI Taxonomy" id="2859783"/>
    <lineage>
        <taxon>Bacteria</taxon>
        <taxon>Pseudomonadati</taxon>
        <taxon>Pseudomonadota</taxon>
        <taxon>Alphaproteobacteria</taxon>
        <taxon>Rhodobacterales</taxon>
        <taxon>Roseobacteraceae</taxon>
        <taxon>Roseobacter</taxon>
    </lineage>
</organism>
<sequence>MDFSGGEKIAGSGLQRVCSAEETLARILPIKHKFGITRVANVTGLDRIFLPVVMAIRPNARSIAISQGKGTTLAHAKASALMEAIEIWHAEHVDREVYFASADDLAVKYRFVDLDRLPATPDKAFKRTMRMHWVMAHDLMSGQEKLVPLEMVHADYTHPVSTDAGVFPASTNGLASGNHILEAVCHAICEVIERDALAVWHHQPQEIQRASRIDLSSIEDVELITSLRKVETAGLDCAVWDVTSDVGVATFLCVITDPASQGEHLGLGSGTHPNPKVALHRALNEAAQTRLNYISGAREDLFHIEYSADGRDQKVAAYSHLFGAQQDVRPFAATAGVANRDLRQDLEWLKDRLRAAGVAEVAVADLTREDCQIPVVRVIIPGLEAPHDDDAYVPGLRVRGLQDQGMAK</sequence>
<dbReference type="EMBL" id="JAHXDN010000002">
    <property type="protein sequence ID" value="MBW4707378.1"/>
    <property type="molecule type" value="Genomic_DNA"/>
</dbReference>
<dbReference type="Pfam" id="PF02624">
    <property type="entry name" value="YcaO"/>
    <property type="match status" value="1"/>
</dbReference>
<proteinExistence type="predicted"/>
<dbReference type="AlphaFoldDB" id="A0A9X1FV07"/>
<dbReference type="Proteomes" id="UP001138661">
    <property type="component" value="Unassembled WGS sequence"/>
</dbReference>
<dbReference type="PANTHER" id="PTHR37809:SF1">
    <property type="entry name" value="RIBOSOMAL PROTEIN S12 METHYLTHIOTRANSFERASE ACCESSORY FACTOR YCAO"/>
    <property type="match status" value="1"/>
</dbReference>
<evidence type="ECO:0000259" key="1">
    <source>
        <dbReference type="PROSITE" id="PS51664"/>
    </source>
</evidence>
<comment type="caution">
    <text evidence="2">The sequence shown here is derived from an EMBL/GenBank/DDBJ whole genome shotgun (WGS) entry which is preliminary data.</text>
</comment>
<dbReference type="RefSeq" id="WP_219500196.1">
    <property type="nucleotide sequence ID" value="NZ_JAHXDN010000002.1"/>
</dbReference>
<dbReference type="InterPro" id="IPR003776">
    <property type="entry name" value="YcaO-like_dom"/>
</dbReference>
<feature type="domain" description="YcaO" evidence="1">
    <location>
        <begin position="68"/>
        <end position="408"/>
    </location>
</feature>
<protein>
    <submittedName>
        <fullName evidence="2">YcaO-like family protein</fullName>
    </submittedName>
</protein>
<evidence type="ECO:0000313" key="2">
    <source>
        <dbReference type="EMBL" id="MBW4707378.1"/>
    </source>
</evidence>
<dbReference type="PANTHER" id="PTHR37809">
    <property type="entry name" value="RIBOSOMAL PROTEIN S12 METHYLTHIOTRANSFERASE ACCESSORY FACTOR YCAO"/>
    <property type="match status" value="1"/>
</dbReference>
<dbReference type="PROSITE" id="PS51664">
    <property type="entry name" value="YCAO"/>
    <property type="match status" value="1"/>
</dbReference>
<keyword evidence="3" id="KW-1185">Reference proteome</keyword>
<name>A0A9X1FV07_9RHOB</name>
<dbReference type="NCBIfam" id="TIGR00702">
    <property type="entry name" value="YcaO-type kinase domain"/>
    <property type="match status" value="1"/>
</dbReference>
<evidence type="ECO:0000313" key="3">
    <source>
        <dbReference type="Proteomes" id="UP001138661"/>
    </source>
</evidence>
<reference evidence="2" key="1">
    <citation type="submission" date="2021-07" db="EMBL/GenBank/DDBJ databases">
        <title>Roseobacter insulae sp. nov., isolated from a tidal flat.</title>
        <authorList>
            <person name="Park S."/>
            <person name="Yoon J.-H."/>
        </authorList>
    </citation>
    <scope>NUCLEOTIDE SEQUENCE</scope>
    <source>
        <strain evidence="2">YSTF-M11</strain>
    </source>
</reference>